<name>A0A0J8GSR6_9ALTE</name>
<proteinExistence type="predicted"/>
<sequence>MNLKLANKISCLLLISSALVACGGGGDNYTVEGGGDPAVTNPPPEPPVDPVPEPSTERVQKIISGNLSVNKGDSFSLPLQYKTEPENVDLAGLAVRVHWASQDLNFVSTSQTLTTSFLGEGQATADLTDLDNDPQTDMYMVFSWANFPEGKWPNTDTWPVALTQVEFEALASGATQVNFSASSTAGGYQFSADAVQVTIE</sequence>
<evidence type="ECO:0008006" key="5">
    <source>
        <dbReference type="Google" id="ProtNLM"/>
    </source>
</evidence>
<organism evidence="3 4">
    <name type="scientific">Catenovulum maritimum</name>
    <dbReference type="NCBI Taxonomy" id="1513271"/>
    <lineage>
        <taxon>Bacteria</taxon>
        <taxon>Pseudomonadati</taxon>
        <taxon>Pseudomonadota</taxon>
        <taxon>Gammaproteobacteria</taxon>
        <taxon>Alteromonadales</taxon>
        <taxon>Alteromonadaceae</taxon>
        <taxon>Catenovulum</taxon>
    </lineage>
</organism>
<dbReference type="PROSITE" id="PS51257">
    <property type="entry name" value="PROKAR_LIPOPROTEIN"/>
    <property type="match status" value="1"/>
</dbReference>
<dbReference type="RefSeq" id="WP_048694317.1">
    <property type="nucleotide sequence ID" value="NZ_KQ130499.1"/>
</dbReference>
<feature type="compositionally biased region" description="Pro residues" evidence="1">
    <location>
        <begin position="40"/>
        <end position="53"/>
    </location>
</feature>
<reference evidence="3 4" key="1">
    <citation type="submission" date="2015-04" db="EMBL/GenBank/DDBJ databases">
        <title>Draft Genome Sequence of the Novel Agar-Digesting Marine Bacterium Q1.</title>
        <authorList>
            <person name="Li Y."/>
            <person name="Li D."/>
            <person name="Chen G."/>
            <person name="Du Z."/>
        </authorList>
    </citation>
    <scope>NUCLEOTIDE SEQUENCE [LARGE SCALE GENOMIC DNA]</scope>
    <source>
        <strain evidence="3 4">Q1</strain>
    </source>
</reference>
<comment type="caution">
    <text evidence="3">The sequence shown here is derived from an EMBL/GenBank/DDBJ whole genome shotgun (WGS) entry which is preliminary data.</text>
</comment>
<dbReference type="AlphaFoldDB" id="A0A0J8GSR6"/>
<dbReference type="OrthoDB" id="6386812at2"/>
<feature type="signal peptide" evidence="2">
    <location>
        <begin position="1"/>
        <end position="21"/>
    </location>
</feature>
<evidence type="ECO:0000313" key="3">
    <source>
        <dbReference type="EMBL" id="KMT64329.1"/>
    </source>
</evidence>
<dbReference type="EMBL" id="LAZL01000027">
    <property type="protein sequence ID" value="KMT64329.1"/>
    <property type="molecule type" value="Genomic_DNA"/>
</dbReference>
<feature type="region of interest" description="Disordered" evidence="1">
    <location>
        <begin position="32"/>
        <end position="55"/>
    </location>
</feature>
<keyword evidence="4" id="KW-1185">Reference proteome</keyword>
<feature type="chain" id="PRO_5005298504" description="Lipoprotein" evidence="2">
    <location>
        <begin position="22"/>
        <end position="200"/>
    </location>
</feature>
<dbReference type="Proteomes" id="UP000037600">
    <property type="component" value="Unassembled WGS sequence"/>
</dbReference>
<evidence type="ECO:0000256" key="1">
    <source>
        <dbReference type="SAM" id="MobiDB-lite"/>
    </source>
</evidence>
<keyword evidence="2" id="KW-0732">Signal</keyword>
<accession>A0A0J8GSR6</accession>
<evidence type="ECO:0000256" key="2">
    <source>
        <dbReference type="SAM" id="SignalP"/>
    </source>
</evidence>
<dbReference type="STRING" id="1513271.XM47_15160"/>
<gene>
    <name evidence="3" type="ORF">XM47_15160</name>
</gene>
<protein>
    <recommendedName>
        <fullName evidence="5">Lipoprotein</fullName>
    </recommendedName>
</protein>
<evidence type="ECO:0000313" key="4">
    <source>
        <dbReference type="Proteomes" id="UP000037600"/>
    </source>
</evidence>